<organism evidence="1 2">
    <name type="scientific">Blautia producta</name>
    <dbReference type="NCBI Taxonomy" id="33035"/>
    <lineage>
        <taxon>Bacteria</taxon>
        <taxon>Bacillati</taxon>
        <taxon>Bacillota</taxon>
        <taxon>Clostridia</taxon>
        <taxon>Lachnospirales</taxon>
        <taxon>Lachnospiraceae</taxon>
        <taxon>Blautia</taxon>
    </lineage>
</organism>
<evidence type="ECO:0000313" key="1">
    <source>
        <dbReference type="EMBL" id="QBE97977.1"/>
    </source>
</evidence>
<gene>
    <name evidence="1" type="ORF">PMF13cell1_03540</name>
</gene>
<dbReference type="Proteomes" id="UP000289794">
    <property type="component" value="Chromosome"/>
</dbReference>
<reference evidence="1 2" key="1">
    <citation type="submission" date="2019-01" db="EMBL/GenBank/DDBJ databases">
        <title>PMF-metabolizing Aryl O-demethylase.</title>
        <authorList>
            <person name="Kim M."/>
        </authorList>
    </citation>
    <scope>NUCLEOTIDE SEQUENCE [LARGE SCALE GENOMIC DNA]</scope>
    <source>
        <strain evidence="1 2">PMF1</strain>
    </source>
</reference>
<name>A0A4P6M3P5_9FIRM</name>
<protein>
    <submittedName>
        <fullName evidence="1">Uncharacterized protein</fullName>
    </submittedName>
</protein>
<evidence type="ECO:0000313" key="2">
    <source>
        <dbReference type="Proteomes" id="UP000289794"/>
    </source>
</evidence>
<sequence>MNCPLWQGGLSYLSEEEQRLTLESDVMPDAEQVKQLRAEAGKLTEKHVKTILKSEKTKPISITIPEAWMEKFFQGMEKKQISATIEEALVLWANH</sequence>
<dbReference type="KEGG" id="bpro:PMF13cell1_03540"/>
<dbReference type="EMBL" id="CP035945">
    <property type="protein sequence ID" value="QBE97977.1"/>
    <property type="molecule type" value="Genomic_DNA"/>
</dbReference>
<proteinExistence type="predicted"/>
<accession>A0A4P6M3P5</accession>
<dbReference type="AlphaFoldDB" id="A0A4P6M3P5"/>